<keyword evidence="4 5" id="KW-0472">Membrane</keyword>
<evidence type="ECO:0000259" key="6">
    <source>
        <dbReference type="PROSITE" id="PS50262"/>
    </source>
</evidence>
<evidence type="ECO:0000256" key="4">
    <source>
        <dbReference type="ARBA" id="ARBA00023136"/>
    </source>
</evidence>
<name>A0A0N5AJ33_9BILA</name>
<dbReference type="PANTHER" id="PTHR46895:SF3">
    <property type="entry name" value="G-PROTEIN COUPLED RECEPTOR F59B2.13-RELATED"/>
    <property type="match status" value="1"/>
</dbReference>
<feature type="transmembrane region" description="Helical" evidence="5">
    <location>
        <begin position="239"/>
        <end position="262"/>
    </location>
</feature>
<dbReference type="PROSITE" id="PS50262">
    <property type="entry name" value="G_PROTEIN_RECEP_F1_2"/>
    <property type="match status" value="1"/>
</dbReference>
<keyword evidence="7" id="KW-1185">Reference proteome</keyword>
<evidence type="ECO:0000313" key="8">
    <source>
        <dbReference type="WBParaSite" id="SMUV_0000445401-mRNA-1"/>
    </source>
</evidence>
<sequence>MNRINRYLVCKSTPEFSAFIPKFCTFETEDHYSAKNVCLPTSELSLSGTVFEDFLLRNIVPFICIFGITGNVLNLLVLLSREMRARGNTTLAALAVCDIATLVLVIPHSLAHFDTFGLNLFFRSHYLPYRNHLVGLMNWCSAVTAWLTVLICVERMLALRCPFRIRQMKRSLRNATVLIVAIGFVVTAYEFFAYECFTIYLCGNTQVTVKCYDVTRDSWRPNLPNPFSRTHRDLIKFGALTHVIIALLMPLFILLVMEPLLFSSLKVKSKTLEMLTSNRPLQVQEREMVV</sequence>
<comment type="subcellular location">
    <subcellularLocation>
        <location evidence="1">Membrane</location>
    </subcellularLocation>
</comment>
<feature type="transmembrane region" description="Helical" evidence="5">
    <location>
        <begin position="174"/>
        <end position="194"/>
    </location>
</feature>
<accession>A0A0N5AJ33</accession>
<evidence type="ECO:0000256" key="1">
    <source>
        <dbReference type="ARBA" id="ARBA00004370"/>
    </source>
</evidence>
<dbReference type="AlphaFoldDB" id="A0A0N5AJ33"/>
<dbReference type="InterPro" id="IPR017452">
    <property type="entry name" value="GPCR_Rhodpsn_7TM"/>
</dbReference>
<evidence type="ECO:0000256" key="5">
    <source>
        <dbReference type="SAM" id="Phobius"/>
    </source>
</evidence>
<dbReference type="WBParaSite" id="SMUV_0000445401-mRNA-1">
    <property type="protein sequence ID" value="SMUV_0000445401-mRNA-1"/>
    <property type="gene ID" value="SMUV_0000445401"/>
</dbReference>
<dbReference type="Pfam" id="PF10324">
    <property type="entry name" value="7TM_GPCR_Srw"/>
    <property type="match status" value="1"/>
</dbReference>
<evidence type="ECO:0000256" key="3">
    <source>
        <dbReference type="ARBA" id="ARBA00022989"/>
    </source>
</evidence>
<dbReference type="PRINTS" id="PR00237">
    <property type="entry name" value="GPCRRHODOPSN"/>
</dbReference>
<dbReference type="GO" id="GO:0008528">
    <property type="term" value="F:G protein-coupled peptide receptor activity"/>
    <property type="evidence" value="ECO:0007669"/>
    <property type="project" value="InterPro"/>
</dbReference>
<proteinExistence type="predicted"/>
<feature type="transmembrane region" description="Helical" evidence="5">
    <location>
        <begin position="133"/>
        <end position="153"/>
    </location>
</feature>
<dbReference type="PANTHER" id="PTHR46895">
    <property type="entry name" value="PROTEIN CBG20548-RELATED"/>
    <property type="match status" value="1"/>
</dbReference>
<evidence type="ECO:0000256" key="2">
    <source>
        <dbReference type="ARBA" id="ARBA00022692"/>
    </source>
</evidence>
<protein>
    <submittedName>
        <fullName evidence="8">G_PROTEIN_RECEP_F1_2 domain-containing protein</fullName>
    </submittedName>
</protein>
<feature type="transmembrane region" description="Helical" evidence="5">
    <location>
        <begin position="59"/>
        <end position="79"/>
    </location>
</feature>
<reference evidence="8" key="1">
    <citation type="submission" date="2017-02" db="UniProtKB">
        <authorList>
            <consortium name="WormBaseParasite"/>
        </authorList>
    </citation>
    <scope>IDENTIFICATION</scope>
</reference>
<dbReference type="STRING" id="451379.A0A0N5AJ33"/>
<organism evidence="7 8">
    <name type="scientific">Syphacia muris</name>
    <dbReference type="NCBI Taxonomy" id="451379"/>
    <lineage>
        <taxon>Eukaryota</taxon>
        <taxon>Metazoa</taxon>
        <taxon>Ecdysozoa</taxon>
        <taxon>Nematoda</taxon>
        <taxon>Chromadorea</taxon>
        <taxon>Rhabditida</taxon>
        <taxon>Spirurina</taxon>
        <taxon>Oxyuridomorpha</taxon>
        <taxon>Oxyuroidea</taxon>
        <taxon>Oxyuridae</taxon>
        <taxon>Syphacia</taxon>
    </lineage>
</organism>
<dbReference type="GO" id="GO:0016020">
    <property type="term" value="C:membrane"/>
    <property type="evidence" value="ECO:0007669"/>
    <property type="project" value="UniProtKB-SubCell"/>
</dbReference>
<keyword evidence="3 5" id="KW-1133">Transmembrane helix</keyword>
<dbReference type="SUPFAM" id="SSF81321">
    <property type="entry name" value="Family A G protein-coupled receptor-like"/>
    <property type="match status" value="1"/>
</dbReference>
<dbReference type="InterPro" id="IPR000276">
    <property type="entry name" value="GPCR_Rhodpsn"/>
</dbReference>
<feature type="transmembrane region" description="Helical" evidence="5">
    <location>
        <begin position="91"/>
        <end position="113"/>
    </location>
</feature>
<dbReference type="Proteomes" id="UP000046393">
    <property type="component" value="Unplaced"/>
</dbReference>
<dbReference type="Gene3D" id="1.20.1070.10">
    <property type="entry name" value="Rhodopsin 7-helix transmembrane proteins"/>
    <property type="match status" value="1"/>
</dbReference>
<dbReference type="InterPro" id="IPR019427">
    <property type="entry name" value="7TM_GPCR_serpentine_rcpt_Srw"/>
</dbReference>
<evidence type="ECO:0000313" key="7">
    <source>
        <dbReference type="Proteomes" id="UP000046393"/>
    </source>
</evidence>
<keyword evidence="2 5" id="KW-0812">Transmembrane</keyword>
<feature type="domain" description="G-protein coupled receptors family 1 profile" evidence="6">
    <location>
        <begin position="70"/>
        <end position="290"/>
    </location>
</feature>